<proteinExistence type="predicted"/>
<evidence type="ECO:0000313" key="1">
    <source>
        <dbReference type="EMBL" id="CAF4769173.1"/>
    </source>
</evidence>
<feature type="non-terminal residue" evidence="1">
    <location>
        <position position="52"/>
    </location>
</feature>
<accession>A0A821ML87</accession>
<evidence type="ECO:0000313" key="2">
    <source>
        <dbReference type="Proteomes" id="UP000663866"/>
    </source>
</evidence>
<dbReference type="AlphaFoldDB" id="A0A821ML87"/>
<name>A0A821ML87_9BILA</name>
<keyword evidence="2" id="KW-1185">Reference proteome</keyword>
<comment type="caution">
    <text evidence="1">The sequence shown here is derived from an EMBL/GenBank/DDBJ whole genome shotgun (WGS) entry which is preliminary data.</text>
</comment>
<organism evidence="1 2">
    <name type="scientific">Rotaria magnacalcarata</name>
    <dbReference type="NCBI Taxonomy" id="392030"/>
    <lineage>
        <taxon>Eukaryota</taxon>
        <taxon>Metazoa</taxon>
        <taxon>Spiralia</taxon>
        <taxon>Gnathifera</taxon>
        <taxon>Rotifera</taxon>
        <taxon>Eurotatoria</taxon>
        <taxon>Bdelloidea</taxon>
        <taxon>Philodinida</taxon>
        <taxon>Philodinidae</taxon>
        <taxon>Rotaria</taxon>
    </lineage>
</organism>
<reference evidence="1" key="1">
    <citation type="submission" date="2021-02" db="EMBL/GenBank/DDBJ databases">
        <authorList>
            <person name="Nowell W R."/>
        </authorList>
    </citation>
    <scope>NUCLEOTIDE SEQUENCE</scope>
</reference>
<gene>
    <name evidence="1" type="ORF">OVN521_LOCUS50767</name>
</gene>
<protein>
    <submittedName>
        <fullName evidence="1">Uncharacterized protein</fullName>
    </submittedName>
</protein>
<dbReference type="EMBL" id="CAJOBG010118589">
    <property type="protein sequence ID" value="CAF4769173.1"/>
    <property type="molecule type" value="Genomic_DNA"/>
</dbReference>
<feature type="non-terminal residue" evidence="1">
    <location>
        <position position="1"/>
    </location>
</feature>
<sequence length="52" mass="5833">LYSTLIDLRAHALVLLGCRIFDERQLVILIHKSAISLYSTSKSALPSNLKYS</sequence>
<dbReference type="Proteomes" id="UP000663866">
    <property type="component" value="Unassembled WGS sequence"/>
</dbReference>